<protein>
    <submittedName>
        <fullName evidence="2">Uncharacterized protein</fullName>
    </submittedName>
</protein>
<feature type="region of interest" description="Disordered" evidence="1">
    <location>
        <begin position="298"/>
        <end position="319"/>
    </location>
</feature>
<accession>A0A8H6XI27</accession>
<feature type="compositionally biased region" description="Acidic residues" evidence="1">
    <location>
        <begin position="120"/>
        <end position="129"/>
    </location>
</feature>
<feature type="compositionally biased region" description="Polar residues" evidence="1">
    <location>
        <begin position="1"/>
        <end position="17"/>
    </location>
</feature>
<keyword evidence="3" id="KW-1185">Reference proteome</keyword>
<feature type="compositionally biased region" description="Basic and acidic residues" evidence="1">
    <location>
        <begin position="66"/>
        <end position="79"/>
    </location>
</feature>
<dbReference type="AlphaFoldDB" id="A0A8H6XI27"/>
<comment type="caution">
    <text evidence="2">The sequence shown here is derived from an EMBL/GenBank/DDBJ whole genome shotgun (WGS) entry which is preliminary data.</text>
</comment>
<organism evidence="2 3">
    <name type="scientific">Mycena venus</name>
    <dbReference type="NCBI Taxonomy" id="2733690"/>
    <lineage>
        <taxon>Eukaryota</taxon>
        <taxon>Fungi</taxon>
        <taxon>Dikarya</taxon>
        <taxon>Basidiomycota</taxon>
        <taxon>Agaricomycotina</taxon>
        <taxon>Agaricomycetes</taxon>
        <taxon>Agaricomycetidae</taxon>
        <taxon>Agaricales</taxon>
        <taxon>Marasmiineae</taxon>
        <taxon>Mycenaceae</taxon>
        <taxon>Mycena</taxon>
    </lineage>
</organism>
<dbReference type="Proteomes" id="UP000620124">
    <property type="component" value="Unassembled WGS sequence"/>
</dbReference>
<proteinExistence type="predicted"/>
<sequence>MPQRPTRAQRSAVSTDAAQIAPYVLQPPTPPLFGPTLARTRRRRSADVFGSGGGYGTDSESAAEGDDVRGENAAGDRNEYLWGPEDDAALPPDSQLSESPACASALESDDDMPVLVEVSGSEDDDESDSDTQSAASGIPDLENVDNTDVQPHTDSEDDTSASLPPSLLPIVEAVLQNLGRPKPKITSFFEVETAAEKAVRLEREHREFAERAEETHLRETNAIRQKAARIRTDGRERAERFRAGRREEKIASGWIPGQKRKRVDLVEVVGRWIDPEAKAGGVSKWKDSILHNVAWAKGNSPGGQSTRTGILQPYADIRK</sequence>
<feature type="region of interest" description="Disordered" evidence="1">
    <location>
        <begin position="1"/>
        <end position="165"/>
    </location>
</feature>
<dbReference type="EMBL" id="JACAZI010000018">
    <property type="protein sequence ID" value="KAF7341462.1"/>
    <property type="molecule type" value="Genomic_DNA"/>
</dbReference>
<evidence type="ECO:0000313" key="2">
    <source>
        <dbReference type="EMBL" id="KAF7341462.1"/>
    </source>
</evidence>
<name>A0A8H6XI27_9AGAR</name>
<evidence type="ECO:0000256" key="1">
    <source>
        <dbReference type="SAM" id="MobiDB-lite"/>
    </source>
</evidence>
<gene>
    <name evidence="2" type="ORF">MVEN_01883500</name>
</gene>
<reference evidence="2" key="1">
    <citation type="submission" date="2020-05" db="EMBL/GenBank/DDBJ databases">
        <title>Mycena genomes resolve the evolution of fungal bioluminescence.</title>
        <authorList>
            <person name="Tsai I.J."/>
        </authorList>
    </citation>
    <scope>NUCLEOTIDE SEQUENCE</scope>
    <source>
        <strain evidence="2">CCC161011</strain>
    </source>
</reference>
<evidence type="ECO:0000313" key="3">
    <source>
        <dbReference type="Proteomes" id="UP000620124"/>
    </source>
</evidence>